<feature type="compositionally biased region" description="Low complexity" evidence="1">
    <location>
        <begin position="404"/>
        <end position="414"/>
    </location>
</feature>
<evidence type="ECO:0000313" key="2">
    <source>
        <dbReference type="EMBL" id="CAG7820086.1"/>
    </source>
</evidence>
<dbReference type="AlphaFoldDB" id="A0A8J2KUP3"/>
<protein>
    <submittedName>
        <fullName evidence="2">Uncharacterized protein</fullName>
    </submittedName>
</protein>
<proteinExistence type="predicted"/>
<sequence length="454" mass="50420">MDQKCIGFVSARDKMIDISFEIVICTLLDSSLGKSPITFEIKTFWCKPVKVVGDVFGKTERISLSGLSVADYLAKERDGDKLTICIEVSKPGVQLSNKERLIMSEGNFHIGVVLVHLNELLRKPYLSPLWQSLPIINVIKGTKEGSIYMTLEAQIHSLHGFGLDVGVNDKDKISSYFSTSANSNPALFCPPHLIDHVSGIINRETQPSRDHCDGEMMELNSKGLAEKEPVSTREVKVQTTTETTAKVHPMVAHNVCTSPDFPFHVPAVEKVEKRLRFQQLSGMNGHNVATDLSTISSPPMFGYTPFMDKTVESKQSKKPELDKSVEDIIELLGSVTTQRGTNKPLKFKEDKQKPKIPTPDTVGKKPCKKSEMTPMKMTFGPPPPKPERVSTIIYANRNSPRIPLSPKQSSSKPKNVVPGLTIKSYKPPSTSEEAQNFYTPPQKRRIAANIFNDT</sequence>
<accession>A0A8J2KUP3</accession>
<dbReference type="Proteomes" id="UP000708208">
    <property type="component" value="Unassembled WGS sequence"/>
</dbReference>
<feature type="region of interest" description="Disordered" evidence="1">
    <location>
        <begin position="348"/>
        <end position="442"/>
    </location>
</feature>
<evidence type="ECO:0000313" key="3">
    <source>
        <dbReference type="Proteomes" id="UP000708208"/>
    </source>
</evidence>
<reference evidence="2" key="1">
    <citation type="submission" date="2021-06" db="EMBL/GenBank/DDBJ databases">
        <authorList>
            <person name="Hodson N. C."/>
            <person name="Mongue J. A."/>
            <person name="Jaron S. K."/>
        </authorList>
    </citation>
    <scope>NUCLEOTIDE SEQUENCE</scope>
</reference>
<evidence type="ECO:0000256" key="1">
    <source>
        <dbReference type="SAM" id="MobiDB-lite"/>
    </source>
</evidence>
<dbReference type="EMBL" id="CAJVCH010468596">
    <property type="protein sequence ID" value="CAG7820086.1"/>
    <property type="molecule type" value="Genomic_DNA"/>
</dbReference>
<organism evidence="2 3">
    <name type="scientific">Allacma fusca</name>
    <dbReference type="NCBI Taxonomy" id="39272"/>
    <lineage>
        <taxon>Eukaryota</taxon>
        <taxon>Metazoa</taxon>
        <taxon>Ecdysozoa</taxon>
        <taxon>Arthropoda</taxon>
        <taxon>Hexapoda</taxon>
        <taxon>Collembola</taxon>
        <taxon>Symphypleona</taxon>
        <taxon>Sminthuridae</taxon>
        <taxon>Allacma</taxon>
    </lineage>
</organism>
<feature type="compositionally biased region" description="Polar residues" evidence="1">
    <location>
        <begin position="427"/>
        <end position="439"/>
    </location>
</feature>
<keyword evidence="3" id="KW-1185">Reference proteome</keyword>
<comment type="caution">
    <text evidence="2">The sequence shown here is derived from an EMBL/GenBank/DDBJ whole genome shotgun (WGS) entry which is preliminary data.</text>
</comment>
<name>A0A8J2KUP3_9HEXA</name>
<gene>
    <name evidence="2" type="ORF">AFUS01_LOCUS30494</name>
</gene>